<dbReference type="Proteomes" id="UP000515159">
    <property type="component" value="Chromosome 1"/>
</dbReference>
<accession>A0A6P8PT10</accession>
<evidence type="ECO:0000313" key="3">
    <source>
        <dbReference type="Proteomes" id="UP000515159"/>
    </source>
</evidence>
<dbReference type="RefSeq" id="XP_033785135.1">
    <property type="nucleotide sequence ID" value="XM_033929244.1"/>
</dbReference>
<protein>
    <submittedName>
        <fullName evidence="4">Protein huluwa-like</fullName>
    </submittedName>
</protein>
<dbReference type="OrthoDB" id="10031583at2759"/>
<proteinExistence type="predicted"/>
<dbReference type="GeneID" id="117352665"/>
<organism evidence="3 4">
    <name type="scientific">Geotrypetes seraphini</name>
    <name type="common">Gaboon caecilian</name>
    <name type="synonym">Caecilia seraphini</name>
    <dbReference type="NCBI Taxonomy" id="260995"/>
    <lineage>
        <taxon>Eukaryota</taxon>
        <taxon>Metazoa</taxon>
        <taxon>Chordata</taxon>
        <taxon>Craniata</taxon>
        <taxon>Vertebrata</taxon>
        <taxon>Euteleostomi</taxon>
        <taxon>Amphibia</taxon>
        <taxon>Gymnophiona</taxon>
        <taxon>Geotrypetes</taxon>
    </lineage>
</organism>
<keyword evidence="2" id="KW-0472">Membrane</keyword>
<name>A0A6P8PT10_GEOSA</name>
<keyword evidence="2" id="KW-1133">Transmembrane helix</keyword>
<keyword evidence="3" id="KW-1185">Reference proteome</keyword>
<keyword evidence="2" id="KW-0812">Transmembrane</keyword>
<gene>
    <name evidence="4" type="primary">LOC117352665</name>
</gene>
<feature type="transmembrane region" description="Helical" evidence="2">
    <location>
        <begin position="34"/>
        <end position="61"/>
    </location>
</feature>
<evidence type="ECO:0000256" key="2">
    <source>
        <dbReference type="SAM" id="Phobius"/>
    </source>
</evidence>
<reference evidence="4" key="1">
    <citation type="submission" date="2025-08" db="UniProtKB">
        <authorList>
            <consortium name="RefSeq"/>
        </authorList>
    </citation>
    <scope>IDENTIFICATION</scope>
</reference>
<dbReference type="KEGG" id="gsh:117352665"/>
<sequence length="327" mass="36106">MVTLQPSLVRPEAWPPASTQAPPSEGPLLALQPLLALLVALLIPCLVLLCLLNCLLLLYWLPDFTRRKKTRRTVQRDEHQGYTIEPGATMEVGGMRRPSKAFQELQQTPVALSLGKRPASQAKLCCRKGLRKPIGTAGAPEVAYLHSTSTITSSMNSRKQPPLKRTTKRPAGCSQSRSLLATTSSSDLDARPRLVPPNSPEIPVAMETCQEMYARKTSTQRKSESDTVLVVSPLDPVQFEYPSSICQEEVAMPVSANSTFAGPGLDSDFGASAGISLRILSSDTDSCSYSWISGLEWDYYDPGYVRRAQRRKQRHQLPMLCSKQYWV</sequence>
<dbReference type="AlphaFoldDB" id="A0A6P8PT10"/>
<dbReference type="InParanoid" id="A0A6P8PT10"/>
<feature type="compositionally biased region" description="Polar residues" evidence="1">
    <location>
        <begin position="150"/>
        <end position="159"/>
    </location>
</feature>
<feature type="region of interest" description="Disordered" evidence="1">
    <location>
        <begin position="150"/>
        <end position="201"/>
    </location>
</feature>
<evidence type="ECO:0000313" key="4">
    <source>
        <dbReference type="RefSeq" id="XP_033785135.1"/>
    </source>
</evidence>
<evidence type="ECO:0000256" key="1">
    <source>
        <dbReference type="SAM" id="MobiDB-lite"/>
    </source>
</evidence>
<feature type="compositionally biased region" description="Low complexity" evidence="1">
    <location>
        <begin position="178"/>
        <end position="187"/>
    </location>
</feature>